<feature type="region of interest" description="Disordered" evidence="1">
    <location>
        <begin position="578"/>
        <end position="618"/>
    </location>
</feature>
<accession>A0AAD5SD71</accession>
<feature type="compositionally biased region" description="Basic and acidic residues" evidence="1">
    <location>
        <begin position="307"/>
        <end position="333"/>
    </location>
</feature>
<evidence type="ECO:0000256" key="1">
    <source>
        <dbReference type="SAM" id="MobiDB-lite"/>
    </source>
</evidence>
<feature type="compositionally biased region" description="Basic and acidic residues" evidence="1">
    <location>
        <begin position="282"/>
        <end position="299"/>
    </location>
</feature>
<dbReference type="Gene3D" id="3.40.395.10">
    <property type="entry name" value="Adenoviral Proteinase, Chain A"/>
    <property type="match status" value="1"/>
</dbReference>
<reference evidence="2" key="1">
    <citation type="submission" date="2020-05" db="EMBL/GenBank/DDBJ databases">
        <title>Phylogenomic resolution of chytrid fungi.</title>
        <authorList>
            <person name="Stajich J.E."/>
            <person name="Amses K."/>
            <person name="Simmons R."/>
            <person name="Seto K."/>
            <person name="Myers J."/>
            <person name="Bonds A."/>
            <person name="Quandt C.A."/>
            <person name="Barry K."/>
            <person name="Liu P."/>
            <person name="Grigoriev I."/>
            <person name="Longcore J.E."/>
            <person name="James T.Y."/>
        </authorList>
    </citation>
    <scope>NUCLEOTIDE SEQUENCE</scope>
    <source>
        <strain evidence="2">JEL0318</strain>
    </source>
</reference>
<dbReference type="Proteomes" id="UP001212841">
    <property type="component" value="Unassembled WGS sequence"/>
</dbReference>
<evidence type="ECO:0000313" key="3">
    <source>
        <dbReference type="Proteomes" id="UP001212841"/>
    </source>
</evidence>
<feature type="compositionally biased region" description="Polar residues" evidence="1">
    <location>
        <begin position="1093"/>
        <end position="1105"/>
    </location>
</feature>
<dbReference type="InterPro" id="IPR038765">
    <property type="entry name" value="Papain-like_cys_pep_sf"/>
</dbReference>
<feature type="region of interest" description="Disordered" evidence="1">
    <location>
        <begin position="858"/>
        <end position="1225"/>
    </location>
</feature>
<dbReference type="SUPFAM" id="SSF54001">
    <property type="entry name" value="Cysteine proteinases"/>
    <property type="match status" value="1"/>
</dbReference>
<feature type="compositionally biased region" description="Basic residues" evidence="1">
    <location>
        <begin position="1197"/>
        <end position="1206"/>
    </location>
</feature>
<feature type="compositionally biased region" description="Basic and acidic residues" evidence="1">
    <location>
        <begin position="1207"/>
        <end position="1225"/>
    </location>
</feature>
<dbReference type="AlphaFoldDB" id="A0AAD5SD71"/>
<feature type="compositionally biased region" description="Basic and acidic residues" evidence="1">
    <location>
        <begin position="1113"/>
        <end position="1147"/>
    </location>
</feature>
<feature type="compositionally biased region" description="Basic and acidic residues" evidence="1">
    <location>
        <begin position="228"/>
        <end position="239"/>
    </location>
</feature>
<name>A0AAD5SD71_9FUNG</name>
<evidence type="ECO:0008006" key="4">
    <source>
        <dbReference type="Google" id="ProtNLM"/>
    </source>
</evidence>
<gene>
    <name evidence="2" type="ORF">HK097_007345</name>
</gene>
<organism evidence="2 3">
    <name type="scientific">Rhizophlyctis rosea</name>
    <dbReference type="NCBI Taxonomy" id="64517"/>
    <lineage>
        <taxon>Eukaryota</taxon>
        <taxon>Fungi</taxon>
        <taxon>Fungi incertae sedis</taxon>
        <taxon>Chytridiomycota</taxon>
        <taxon>Chytridiomycota incertae sedis</taxon>
        <taxon>Chytridiomycetes</taxon>
        <taxon>Rhizophlyctidales</taxon>
        <taxon>Rhizophlyctidaceae</taxon>
        <taxon>Rhizophlyctis</taxon>
    </lineage>
</organism>
<sequence length="1225" mass="134095">MANSAQPNRWNVGGKDGQSLFSDPLWVAHRIVNSWQEGSGITADDVDAAERSGNADVLHDRGDEGNRGDTLRGGNAYDGLEPGGQVTIGDVTHCLEPSDQVGENMPTLLKPHTLRPGDKGSDLLLSVANDLRRSGVAQFHMQRIEGGPVMCSYETADGQRLGLCVHNKKQDRQASTEPIAIAEAAAKGVNEKKKKKKKSHRDSRNWSYHPRVRNTLKPDARAYGVDGEQEKAEDDRHEEGDDEERDGEGDGEGDEEGEGERDGERNGANEETANGEGNNEEEGGRKEGEGEEEKWDKSHSLSKRVGKRAEEDAIKEGVKGLESADERGKDVDKDVDMDKDMDIFNEARKESKKKLNVDGVINALTGIADDEIQKRLEKISQKTLEISTFEPSNDIIEQGPMLVLRTAIGRILAWEKNQQVVTFQLFIWGVALVNAYERCIQSGVEGKKILAGKVGYPYTEVPDPPDKAFISAANKWLEEEGIVVVTRVFNRHLKVGKRLKQLVESCSEAILLFNYEDEGLEFLSKSGIDNINKDDWQSLTAALSDMRENSPPVWIECKLPPYARYILGLVEERPIAGKDPTAPMIPSTPIKRPHQNLPPTPDPTPQKSATATHPEPNTLNRLNSTTAWYNDDCFYILLHYTTLSRTDVRYISSLYLPKNPDDTDPDRLEPQTCKLFLEPSHMKFVAPVNRSSARILQHWVAYAGRRNGDGTWSWLFADSMGGEPRKYETERIAHILELPIPDFSSVKRNVSIPRQQDHHNCGPFSLEWVLKFINGDDTPAEQWDTDPTEIRRRHFRLAKEALESGKVPLNYPLDTTVGENAESSSAKGMGVGISNTKFKATAPARQLFIGEGQEDLQAGEETAVHTGGNESKRSEAVEPLIVDRDSLSNDKDTKRGEKRSVNEIEGSVREEEKFTQQNKKRKVGCNPSSTSSSSSSATPRAPQETASAGISAIGTPDGPPDGPTGSQNNERRGSDGASGQPMVSSDEQSVDSVADRRFVDPGASGTDGKHVSIAKDTNDEPAQSRAANQIDGVKDGGKRSIDTDPEESAGKGAEGQSLRKKRKAESPTSSRTSPPASQPEYHLPSPGNAGRVTISTDSHPQTASNDVIAAHGGEGHMEAELTGVDREQEGVKMMDNGKGKQKEKTEAQESGASAAGGGDKDNSDDEFRASGQSRPASPTEEAAPGNQMKDNNLEKGKGKRGRKRKVVKPDLGKKCGEPLRKSMYP</sequence>
<feature type="compositionally biased region" description="Acidic residues" evidence="1">
    <location>
        <begin position="240"/>
        <end position="259"/>
    </location>
</feature>
<protein>
    <recommendedName>
        <fullName evidence="4">Ubiquitin-like protease family profile domain-containing protein</fullName>
    </recommendedName>
</protein>
<proteinExistence type="predicted"/>
<comment type="caution">
    <text evidence="2">The sequence shown here is derived from an EMBL/GenBank/DDBJ whole genome shotgun (WGS) entry which is preliminary data.</text>
</comment>
<feature type="compositionally biased region" description="Basic residues" evidence="1">
    <location>
        <begin position="192"/>
        <end position="201"/>
    </location>
</feature>
<feature type="compositionally biased region" description="Polar residues" evidence="1">
    <location>
        <begin position="981"/>
        <end position="991"/>
    </location>
</feature>
<feature type="compositionally biased region" description="Polar residues" evidence="1">
    <location>
        <begin position="605"/>
        <end position="618"/>
    </location>
</feature>
<feature type="compositionally biased region" description="Basic and acidic residues" evidence="1">
    <location>
        <begin position="1158"/>
        <end position="1168"/>
    </location>
</feature>
<feature type="compositionally biased region" description="Basic and acidic residues" evidence="1">
    <location>
        <begin position="870"/>
        <end position="914"/>
    </location>
</feature>
<feature type="compositionally biased region" description="Low complexity" evidence="1">
    <location>
        <begin position="1066"/>
        <end position="1079"/>
    </location>
</feature>
<feature type="compositionally biased region" description="Basic and acidic residues" evidence="1">
    <location>
        <begin position="1032"/>
        <end position="1042"/>
    </location>
</feature>
<feature type="region of interest" description="Disordered" evidence="1">
    <location>
        <begin position="184"/>
        <end position="333"/>
    </location>
</feature>
<dbReference type="EMBL" id="JADGJD010000372">
    <property type="protein sequence ID" value="KAJ3051645.1"/>
    <property type="molecule type" value="Genomic_DNA"/>
</dbReference>
<evidence type="ECO:0000313" key="2">
    <source>
        <dbReference type="EMBL" id="KAJ3051645.1"/>
    </source>
</evidence>
<keyword evidence="3" id="KW-1185">Reference proteome</keyword>